<feature type="signal peptide" evidence="4">
    <location>
        <begin position="1"/>
        <end position="29"/>
    </location>
</feature>
<dbReference type="PANTHER" id="PTHR37423">
    <property type="entry name" value="SOLUBLE LYTIC MUREIN TRANSGLYCOSYLASE-RELATED"/>
    <property type="match status" value="1"/>
</dbReference>
<proteinExistence type="inferred from homology"/>
<evidence type="ECO:0000256" key="1">
    <source>
        <dbReference type="ARBA" id="ARBA00007734"/>
    </source>
</evidence>
<evidence type="ECO:0000256" key="4">
    <source>
        <dbReference type="SAM" id="SignalP"/>
    </source>
</evidence>
<feature type="region of interest" description="Disordered" evidence="3">
    <location>
        <begin position="83"/>
        <end position="108"/>
    </location>
</feature>
<dbReference type="InterPro" id="IPR008258">
    <property type="entry name" value="Transglycosylase_SLT_dom_1"/>
</dbReference>
<gene>
    <name evidence="6" type="ORF">MUB46_11895</name>
</gene>
<dbReference type="PANTHER" id="PTHR37423:SF2">
    <property type="entry name" value="MEMBRANE-BOUND LYTIC MUREIN TRANSGLYCOSYLASE C"/>
    <property type="match status" value="1"/>
</dbReference>
<keyword evidence="4" id="KW-0732">Signal</keyword>
<feature type="chain" id="PRO_5044003385" evidence="4">
    <location>
        <begin position="30"/>
        <end position="236"/>
    </location>
</feature>
<evidence type="ECO:0000313" key="6">
    <source>
        <dbReference type="EMBL" id="MCT8972561.1"/>
    </source>
</evidence>
<sequence>MTKYIRLASGLAGLGIAVSVGMAPGLAGAESFAGHDDATEIRAGKVAGTTTKKTTAMGFTGSTGTKTFRLSTNAAGARYGRADAASTPVGAGSPSAGKTEPEAKAAAATSARPYHAQIAKHAKANGVPVALALAVVRVESNYRPGARGRAGEVGLMQIKPQTARGMGFSGSTKALYDPETNLRWGMKYLAGAYKRAGGDTCGTIMRYQGGHYAKRMSRVAVGYCAKVKRHMAGKWA</sequence>
<accession>A0AAW5QWX5</accession>
<keyword evidence="7" id="KW-1185">Reference proteome</keyword>
<feature type="domain" description="Transglycosylase SLT" evidence="5">
    <location>
        <begin position="118"/>
        <end position="215"/>
    </location>
</feature>
<evidence type="ECO:0000256" key="3">
    <source>
        <dbReference type="SAM" id="MobiDB-lite"/>
    </source>
</evidence>
<evidence type="ECO:0000259" key="5">
    <source>
        <dbReference type="Pfam" id="PF01464"/>
    </source>
</evidence>
<dbReference type="AlphaFoldDB" id="A0AAW5QWX5"/>
<dbReference type="Gene3D" id="1.10.530.10">
    <property type="match status" value="1"/>
</dbReference>
<comment type="similarity">
    <text evidence="1">Belongs to the transglycosylase Slt family.</text>
</comment>
<dbReference type="SUPFAM" id="SSF53955">
    <property type="entry name" value="Lysozyme-like"/>
    <property type="match status" value="1"/>
</dbReference>
<comment type="caution">
    <text evidence="6">The sequence shown here is derived from an EMBL/GenBank/DDBJ whole genome shotgun (WGS) entry which is preliminary data.</text>
</comment>
<organism evidence="6 7">
    <name type="scientific">Microbaculum marinisediminis</name>
    <dbReference type="NCBI Taxonomy" id="2931392"/>
    <lineage>
        <taxon>Bacteria</taxon>
        <taxon>Pseudomonadati</taxon>
        <taxon>Pseudomonadota</taxon>
        <taxon>Alphaproteobacteria</taxon>
        <taxon>Hyphomicrobiales</taxon>
        <taxon>Tepidamorphaceae</taxon>
        <taxon>Microbaculum</taxon>
    </lineage>
</organism>
<dbReference type="Pfam" id="PF01464">
    <property type="entry name" value="SLT"/>
    <property type="match status" value="1"/>
</dbReference>
<comment type="similarity">
    <text evidence="2">Belongs to the virb1 family.</text>
</comment>
<dbReference type="EMBL" id="JALIDZ010000005">
    <property type="protein sequence ID" value="MCT8972561.1"/>
    <property type="molecule type" value="Genomic_DNA"/>
</dbReference>
<evidence type="ECO:0000313" key="7">
    <source>
        <dbReference type="Proteomes" id="UP001320898"/>
    </source>
</evidence>
<dbReference type="Proteomes" id="UP001320898">
    <property type="component" value="Unassembled WGS sequence"/>
</dbReference>
<reference evidence="6 7" key="1">
    <citation type="submission" date="2022-04" db="EMBL/GenBank/DDBJ databases">
        <authorList>
            <person name="Ye Y.-Q."/>
            <person name="Du Z.-J."/>
        </authorList>
    </citation>
    <scope>NUCLEOTIDE SEQUENCE [LARGE SCALE GENOMIC DNA]</scope>
    <source>
        <strain evidence="6 7">A6E488</strain>
    </source>
</reference>
<evidence type="ECO:0000256" key="2">
    <source>
        <dbReference type="ARBA" id="ARBA00009387"/>
    </source>
</evidence>
<dbReference type="InterPro" id="IPR023346">
    <property type="entry name" value="Lysozyme-like_dom_sf"/>
</dbReference>
<dbReference type="RefSeq" id="WP_261616144.1">
    <property type="nucleotide sequence ID" value="NZ_JALIDZ010000005.1"/>
</dbReference>
<name>A0AAW5QWX5_9HYPH</name>
<protein>
    <submittedName>
        <fullName evidence="6">Transglycosylase SLT domain-containing protein</fullName>
    </submittedName>
</protein>